<evidence type="ECO:0000313" key="1">
    <source>
        <dbReference type="EMBL" id="MVX62111.1"/>
    </source>
</evidence>
<name>A0A964RIF9_9CLOT</name>
<dbReference type="Proteomes" id="UP000656077">
    <property type="component" value="Unassembled WGS sequence"/>
</dbReference>
<organism evidence="1 2">
    <name type="scientific">Clostridium chromiireducens</name>
    <dbReference type="NCBI Taxonomy" id="225345"/>
    <lineage>
        <taxon>Bacteria</taxon>
        <taxon>Bacillati</taxon>
        <taxon>Bacillota</taxon>
        <taxon>Clostridia</taxon>
        <taxon>Eubacteriales</taxon>
        <taxon>Clostridiaceae</taxon>
        <taxon>Clostridium</taxon>
    </lineage>
</organism>
<gene>
    <name evidence="1" type="ORF">GKZ28_00150</name>
</gene>
<proteinExistence type="predicted"/>
<comment type="caution">
    <text evidence="1">The sequence shown here is derived from an EMBL/GenBank/DDBJ whole genome shotgun (WGS) entry which is preliminary data.</text>
</comment>
<dbReference type="RefSeq" id="WP_160357585.1">
    <property type="nucleotide sequence ID" value="NZ_WSRQ01000001.1"/>
</dbReference>
<dbReference type="AlphaFoldDB" id="A0A964RIF9"/>
<evidence type="ECO:0000313" key="2">
    <source>
        <dbReference type="Proteomes" id="UP000656077"/>
    </source>
</evidence>
<reference evidence="1" key="1">
    <citation type="submission" date="2019-12" db="EMBL/GenBank/DDBJ databases">
        <title>Microbes associate with the intestines of laboratory mice.</title>
        <authorList>
            <person name="Navarre W."/>
            <person name="Wong E."/>
        </authorList>
    </citation>
    <scope>NUCLEOTIDE SEQUENCE</scope>
    <source>
        <strain evidence="1">NM79_F5</strain>
    </source>
</reference>
<protein>
    <submittedName>
        <fullName evidence="1">Uncharacterized protein</fullName>
    </submittedName>
</protein>
<accession>A0A964RIF9</accession>
<dbReference type="EMBL" id="WSRQ01000001">
    <property type="protein sequence ID" value="MVX62111.1"/>
    <property type="molecule type" value="Genomic_DNA"/>
</dbReference>
<sequence>MKITIKMSKDAYEVAKKVYLGQLTRKEGKIEINKATGMNEGSAQAFITIFLAMMNGEEYKRAFNNDTNKFLLESIRKDYGEDSFKNALDAVQKHILYYSTLGKGNLTGLQAIINQMR</sequence>